<name>A0A0A2B7Q5_PROMR</name>
<keyword evidence="7" id="KW-0479">Metal-binding</keyword>
<dbReference type="InterPro" id="IPR001453">
    <property type="entry name" value="MoaB/Mog_dom"/>
</dbReference>
<sequence length="420" mass="46872">MGIDINNQGLHLNDAIKKILEEMDTLIVNNEILHKEEINLEEALGKVSMEEILSEEDMPGYRSSVMDGYALGESTKGNKWKIVGESFPGKPFNELLKKGEALTISTGSFVPDNCFSVIPQEQVSLEFLNGNEYIVKKETSSNNSWIREKNDQVFKGEILIKKGVKITPGILSKLASCGIKTIKVSKISKLGLLITGDELIKSGTARKKGEIWESNSILIKSIAKNLGFEINEIHIEKDNYQNIKNSLRNISEFNDVVISVGGISVGKKDFLKDIINEIGEIKFWKLFLKPGKPFAFGLINKKIPYFGLPGNPVSAAITFIQLVWPALQKLEGITNVEFPLRIKVKLNSDLKRRKGRPELLRGKLIVNEEGELIADISEEQSSSKISSISNSDLLIEIPSEIDFCQKGNLLWAQLLKNNFL</sequence>
<evidence type="ECO:0000256" key="3">
    <source>
        <dbReference type="ARBA" id="ARBA00010763"/>
    </source>
</evidence>
<comment type="function">
    <text evidence="1 7">Catalyzes the insertion of molybdate into adenylated molybdopterin with the concomitant release of AMP.</text>
</comment>
<evidence type="ECO:0000256" key="7">
    <source>
        <dbReference type="RuleBase" id="RU365090"/>
    </source>
</evidence>
<keyword evidence="7" id="KW-0460">Magnesium</keyword>
<dbReference type="SUPFAM" id="SSF63882">
    <property type="entry name" value="MoeA N-terminal region -like"/>
    <property type="match status" value="1"/>
</dbReference>
<organism evidence="9 10">
    <name type="scientific">Prochlorococcus marinus str. SB</name>
    <dbReference type="NCBI Taxonomy" id="59926"/>
    <lineage>
        <taxon>Bacteria</taxon>
        <taxon>Bacillati</taxon>
        <taxon>Cyanobacteriota</taxon>
        <taxon>Cyanophyceae</taxon>
        <taxon>Synechococcales</taxon>
        <taxon>Prochlorococcaceae</taxon>
        <taxon>Prochlorococcus</taxon>
    </lineage>
</organism>
<dbReference type="Pfam" id="PF00994">
    <property type="entry name" value="MoCF_biosynth"/>
    <property type="match status" value="1"/>
</dbReference>
<dbReference type="PROSITE" id="PS01079">
    <property type="entry name" value="MOCF_BIOSYNTHESIS_2"/>
    <property type="match status" value="1"/>
</dbReference>
<keyword evidence="4 7" id="KW-0500">Molybdenum</keyword>
<dbReference type="Proteomes" id="UP000030345">
    <property type="component" value="Unassembled WGS sequence"/>
</dbReference>
<comment type="catalytic activity">
    <reaction evidence="6">
        <text>adenylyl-molybdopterin + molybdate = Mo-molybdopterin + AMP + H(+)</text>
        <dbReference type="Rhea" id="RHEA:35047"/>
        <dbReference type="ChEBI" id="CHEBI:15378"/>
        <dbReference type="ChEBI" id="CHEBI:36264"/>
        <dbReference type="ChEBI" id="CHEBI:62727"/>
        <dbReference type="ChEBI" id="CHEBI:71302"/>
        <dbReference type="ChEBI" id="CHEBI:456215"/>
        <dbReference type="EC" id="2.10.1.1"/>
    </reaction>
</comment>
<dbReference type="InterPro" id="IPR036688">
    <property type="entry name" value="MoeA_C_domain_IV_sf"/>
</dbReference>
<dbReference type="InterPro" id="IPR005110">
    <property type="entry name" value="MoeA_linker/N"/>
</dbReference>
<evidence type="ECO:0000313" key="10">
    <source>
        <dbReference type="Proteomes" id="UP000030345"/>
    </source>
</evidence>
<reference evidence="10" key="1">
    <citation type="journal article" date="2014" name="Sci. Data">
        <title>Genomes of diverse isolates of the marine cyanobacterium Prochlorococcus.</title>
        <authorList>
            <person name="Biller S."/>
            <person name="Berube P."/>
            <person name="Thompson J."/>
            <person name="Kelly L."/>
            <person name="Roggensack S."/>
            <person name="Awad L."/>
            <person name="Roache-Johnson K."/>
            <person name="Ding H."/>
            <person name="Giovannoni S.J."/>
            <person name="Moore L.R."/>
            <person name="Chisholm S.W."/>
        </authorList>
    </citation>
    <scope>NUCLEOTIDE SEQUENCE [LARGE SCALE GENOMIC DNA]</scope>
    <source>
        <strain evidence="10">SB</strain>
    </source>
</reference>
<dbReference type="Pfam" id="PF03454">
    <property type="entry name" value="MoeA_C"/>
    <property type="match status" value="1"/>
</dbReference>
<dbReference type="SMART" id="SM00852">
    <property type="entry name" value="MoCF_biosynth"/>
    <property type="match status" value="1"/>
</dbReference>
<dbReference type="eggNOG" id="COG0303">
    <property type="taxonomic scope" value="Bacteria"/>
</dbReference>
<proteinExistence type="inferred from homology"/>
<dbReference type="Gene3D" id="3.40.980.10">
    <property type="entry name" value="MoaB/Mog-like domain"/>
    <property type="match status" value="1"/>
</dbReference>
<dbReference type="CDD" id="cd00887">
    <property type="entry name" value="MoeA"/>
    <property type="match status" value="1"/>
</dbReference>
<dbReference type="Gene3D" id="2.40.340.10">
    <property type="entry name" value="MoeA, C-terminal, domain IV"/>
    <property type="match status" value="1"/>
</dbReference>
<dbReference type="AlphaFoldDB" id="A0A0A2B7Q5"/>
<dbReference type="PANTHER" id="PTHR10192:SF5">
    <property type="entry name" value="GEPHYRIN"/>
    <property type="match status" value="1"/>
</dbReference>
<dbReference type="InterPro" id="IPR008284">
    <property type="entry name" value="MoCF_biosynth_CS"/>
</dbReference>
<dbReference type="GO" id="GO:0046872">
    <property type="term" value="F:metal ion binding"/>
    <property type="evidence" value="ECO:0007669"/>
    <property type="project" value="UniProtKB-UniRule"/>
</dbReference>
<accession>A0A0A2B7Q5</accession>
<dbReference type="InterPro" id="IPR036135">
    <property type="entry name" value="MoeA_linker/N_sf"/>
</dbReference>
<protein>
    <recommendedName>
        <fullName evidence="7">Molybdopterin molybdenumtransferase</fullName>
        <ecNumber evidence="7">2.10.1.1</ecNumber>
    </recommendedName>
</protein>
<evidence type="ECO:0000259" key="8">
    <source>
        <dbReference type="SMART" id="SM00852"/>
    </source>
</evidence>
<keyword evidence="7" id="KW-0808">Transferase</keyword>
<dbReference type="InterPro" id="IPR038987">
    <property type="entry name" value="MoeA-like"/>
</dbReference>
<dbReference type="EC" id="2.10.1.1" evidence="7"/>
<comment type="caution">
    <text evidence="9">The sequence shown here is derived from an EMBL/GenBank/DDBJ whole genome shotgun (WGS) entry which is preliminary data.</text>
</comment>
<evidence type="ECO:0000256" key="6">
    <source>
        <dbReference type="ARBA" id="ARBA00047317"/>
    </source>
</evidence>
<dbReference type="GO" id="GO:0006777">
    <property type="term" value="P:Mo-molybdopterin cofactor biosynthetic process"/>
    <property type="evidence" value="ECO:0007669"/>
    <property type="project" value="UniProtKB-UniRule"/>
</dbReference>
<dbReference type="Gene3D" id="2.170.190.11">
    <property type="entry name" value="Molybdopterin biosynthesis moea protein, domain 3"/>
    <property type="match status" value="1"/>
</dbReference>
<evidence type="ECO:0000256" key="4">
    <source>
        <dbReference type="ARBA" id="ARBA00022505"/>
    </source>
</evidence>
<dbReference type="EMBL" id="JNAS01000002">
    <property type="protein sequence ID" value="KGG09172.1"/>
    <property type="molecule type" value="Genomic_DNA"/>
</dbReference>
<dbReference type="Pfam" id="PF03453">
    <property type="entry name" value="MoeA_N"/>
    <property type="match status" value="1"/>
</dbReference>
<evidence type="ECO:0000256" key="2">
    <source>
        <dbReference type="ARBA" id="ARBA00005046"/>
    </source>
</evidence>
<dbReference type="UniPathway" id="UPA00344"/>
<dbReference type="Gene3D" id="3.90.105.10">
    <property type="entry name" value="Molybdopterin biosynthesis moea protein, domain 2"/>
    <property type="match status" value="1"/>
</dbReference>
<comment type="pathway">
    <text evidence="2 7">Cofactor biosynthesis; molybdopterin biosynthesis.</text>
</comment>
<evidence type="ECO:0000256" key="5">
    <source>
        <dbReference type="ARBA" id="ARBA00023150"/>
    </source>
</evidence>
<comment type="cofactor">
    <cofactor evidence="7">
        <name>Mg(2+)</name>
        <dbReference type="ChEBI" id="CHEBI:18420"/>
    </cofactor>
</comment>
<gene>
    <name evidence="9" type="ORF">EV02_1851</name>
</gene>
<dbReference type="GO" id="GO:0061599">
    <property type="term" value="F:molybdopterin molybdotransferase activity"/>
    <property type="evidence" value="ECO:0007669"/>
    <property type="project" value="UniProtKB-UniRule"/>
</dbReference>
<dbReference type="SUPFAM" id="SSF63867">
    <property type="entry name" value="MoeA C-terminal domain-like"/>
    <property type="match status" value="1"/>
</dbReference>
<evidence type="ECO:0000256" key="1">
    <source>
        <dbReference type="ARBA" id="ARBA00002901"/>
    </source>
</evidence>
<comment type="similarity">
    <text evidence="3 7">Belongs to the MoeA family.</text>
</comment>
<dbReference type="RefSeq" id="WP_032520380.1">
    <property type="nucleotide sequence ID" value="NZ_CP138981.1"/>
</dbReference>
<dbReference type="STRING" id="59926.EV02_1851"/>
<dbReference type="InterPro" id="IPR036425">
    <property type="entry name" value="MoaB/Mog-like_dom_sf"/>
</dbReference>
<dbReference type="OrthoDB" id="9804758at2"/>
<keyword evidence="5 7" id="KW-0501">Molybdenum cofactor biosynthesis</keyword>
<dbReference type="InterPro" id="IPR005111">
    <property type="entry name" value="MoeA_C_domain_IV"/>
</dbReference>
<dbReference type="SUPFAM" id="SSF53218">
    <property type="entry name" value="Molybdenum cofactor biosynthesis proteins"/>
    <property type="match status" value="1"/>
</dbReference>
<feature type="domain" description="MoaB/Mog" evidence="8">
    <location>
        <begin position="191"/>
        <end position="329"/>
    </location>
</feature>
<evidence type="ECO:0000313" key="9">
    <source>
        <dbReference type="EMBL" id="KGG09172.1"/>
    </source>
</evidence>
<dbReference type="PANTHER" id="PTHR10192">
    <property type="entry name" value="MOLYBDOPTERIN BIOSYNTHESIS PROTEIN"/>
    <property type="match status" value="1"/>
</dbReference>
<dbReference type="GO" id="GO:0005829">
    <property type="term" value="C:cytosol"/>
    <property type="evidence" value="ECO:0007669"/>
    <property type="project" value="TreeGrafter"/>
</dbReference>